<dbReference type="PANTHER" id="PTHR37461:SF1">
    <property type="entry name" value="ANTI-SIGMA-K FACTOR RSKA"/>
    <property type="match status" value="1"/>
</dbReference>
<gene>
    <name evidence="14" type="ORF">GCM10009710_08030</name>
</gene>
<keyword evidence="5 11" id="KW-1133">Transmembrane helix</keyword>
<keyword evidence="6" id="KW-0805">Transcription regulation</keyword>
<dbReference type="Pfam" id="PF10099">
    <property type="entry name" value="RskA_C"/>
    <property type="match status" value="1"/>
</dbReference>
<evidence type="ECO:0000259" key="12">
    <source>
        <dbReference type="Pfam" id="PF10099"/>
    </source>
</evidence>
<evidence type="ECO:0000256" key="11">
    <source>
        <dbReference type="SAM" id="Phobius"/>
    </source>
</evidence>
<feature type="domain" description="Putative zinc-finger" evidence="13">
    <location>
        <begin position="6"/>
        <end position="36"/>
    </location>
</feature>
<reference evidence="15" key="1">
    <citation type="journal article" date="2019" name="Int. J. Syst. Evol. Microbiol.">
        <title>The Global Catalogue of Microorganisms (GCM) 10K type strain sequencing project: providing services to taxonomists for standard genome sequencing and annotation.</title>
        <authorList>
            <consortium name="The Broad Institute Genomics Platform"/>
            <consortium name="The Broad Institute Genome Sequencing Center for Infectious Disease"/>
            <person name="Wu L."/>
            <person name="Ma J."/>
        </authorList>
    </citation>
    <scope>NUCLEOTIDE SEQUENCE [LARGE SCALE GENOMIC DNA]</scope>
    <source>
        <strain evidence="15">JCM 13518</strain>
    </source>
</reference>
<evidence type="ECO:0000256" key="3">
    <source>
        <dbReference type="ARBA" id="ARBA00022475"/>
    </source>
</evidence>
<dbReference type="InterPro" id="IPR018764">
    <property type="entry name" value="RskA_C"/>
</dbReference>
<dbReference type="PANTHER" id="PTHR37461">
    <property type="entry name" value="ANTI-SIGMA-K FACTOR RSKA"/>
    <property type="match status" value="1"/>
</dbReference>
<accession>A0ABP4VK88</accession>
<feature type="domain" description="Anti-sigma K factor RskA C-terminal" evidence="12">
    <location>
        <begin position="95"/>
        <end position="227"/>
    </location>
</feature>
<evidence type="ECO:0000256" key="1">
    <source>
        <dbReference type="ARBA" id="ARBA00004167"/>
    </source>
</evidence>
<keyword evidence="3" id="KW-1003">Cell membrane</keyword>
<name>A0ABP4VK88_9ACTN</name>
<evidence type="ECO:0000256" key="7">
    <source>
        <dbReference type="ARBA" id="ARBA00023136"/>
    </source>
</evidence>
<keyword evidence="15" id="KW-1185">Reference proteome</keyword>
<sequence>MTIDLHSLVGPYALDVLDPDERDEFEAHLSDCPTCREEVDGFIATAVRLGEAVAQDPPDALRAKILAAAATTPQERPTVVPMRRKRPLRSRLPGLVAAAAVLVAGAGVAGYVIEHQQVENVRAEQSAVELVMTAADAQISDTQLNGGGTMRLVHSASQDAAVVTVSSLPALDDQVYQLWTMREGVPQSAGVIDGSDMKYVSGVDGADQVAVTVEPSGGSEKPTSLPIGTVAI</sequence>
<evidence type="ECO:0000256" key="10">
    <source>
        <dbReference type="ARBA" id="ARBA00030803"/>
    </source>
</evidence>
<evidence type="ECO:0000313" key="14">
    <source>
        <dbReference type="EMBL" id="GAA1729827.1"/>
    </source>
</evidence>
<evidence type="ECO:0000313" key="15">
    <source>
        <dbReference type="Proteomes" id="UP001501057"/>
    </source>
</evidence>
<dbReference type="Gene3D" id="1.10.10.1320">
    <property type="entry name" value="Anti-sigma factor, zinc-finger domain"/>
    <property type="match status" value="1"/>
</dbReference>
<evidence type="ECO:0000256" key="8">
    <source>
        <dbReference type="ARBA" id="ARBA00023163"/>
    </source>
</evidence>
<evidence type="ECO:0000259" key="13">
    <source>
        <dbReference type="Pfam" id="PF13490"/>
    </source>
</evidence>
<dbReference type="EMBL" id="BAAAME010000002">
    <property type="protein sequence ID" value="GAA1729827.1"/>
    <property type="molecule type" value="Genomic_DNA"/>
</dbReference>
<evidence type="ECO:0000256" key="5">
    <source>
        <dbReference type="ARBA" id="ARBA00022989"/>
    </source>
</evidence>
<protein>
    <recommendedName>
        <fullName evidence="10">Regulator of SigK</fullName>
    </recommendedName>
    <alternativeName>
        <fullName evidence="9">Sigma-K anti-sigma factor RskA</fullName>
    </alternativeName>
</protein>
<evidence type="ECO:0000256" key="2">
    <source>
        <dbReference type="ARBA" id="ARBA00004236"/>
    </source>
</evidence>
<evidence type="ECO:0000256" key="6">
    <source>
        <dbReference type="ARBA" id="ARBA00023015"/>
    </source>
</evidence>
<dbReference type="Proteomes" id="UP001501057">
    <property type="component" value="Unassembled WGS sequence"/>
</dbReference>
<keyword evidence="8" id="KW-0804">Transcription</keyword>
<keyword evidence="7 11" id="KW-0472">Membrane</keyword>
<evidence type="ECO:0000256" key="4">
    <source>
        <dbReference type="ARBA" id="ARBA00022692"/>
    </source>
</evidence>
<dbReference type="InterPro" id="IPR041916">
    <property type="entry name" value="Anti_sigma_zinc_sf"/>
</dbReference>
<dbReference type="InterPro" id="IPR027383">
    <property type="entry name" value="Znf_put"/>
</dbReference>
<dbReference type="InterPro" id="IPR051474">
    <property type="entry name" value="Anti-sigma-K/W_factor"/>
</dbReference>
<organism evidence="14 15">
    <name type="scientific">Aeromicrobium alkaliterrae</name>
    <dbReference type="NCBI Taxonomy" id="302168"/>
    <lineage>
        <taxon>Bacteria</taxon>
        <taxon>Bacillati</taxon>
        <taxon>Actinomycetota</taxon>
        <taxon>Actinomycetes</taxon>
        <taxon>Propionibacteriales</taxon>
        <taxon>Nocardioidaceae</taxon>
        <taxon>Aeromicrobium</taxon>
    </lineage>
</organism>
<comment type="subcellular location">
    <subcellularLocation>
        <location evidence="2">Cell membrane</location>
    </subcellularLocation>
    <subcellularLocation>
        <location evidence="1">Membrane</location>
        <topology evidence="1">Single-pass membrane protein</topology>
    </subcellularLocation>
</comment>
<dbReference type="RefSeq" id="WP_344197995.1">
    <property type="nucleotide sequence ID" value="NZ_BAAAME010000002.1"/>
</dbReference>
<evidence type="ECO:0000256" key="9">
    <source>
        <dbReference type="ARBA" id="ARBA00029829"/>
    </source>
</evidence>
<feature type="transmembrane region" description="Helical" evidence="11">
    <location>
        <begin position="92"/>
        <end position="113"/>
    </location>
</feature>
<comment type="caution">
    <text evidence="14">The sequence shown here is derived from an EMBL/GenBank/DDBJ whole genome shotgun (WGS) entry which is preliminary data.</text>
</comment>
<keyword evidence="4 11" id="KW-0812">Transmembrane</keyword>
<dbReference type="Pfam" id="PF13490">
    <property type="entry name" value="zf-HC2"/>
    <property type="match status" value="1"/>
</dbReference>
<proteinExistence type="predicted"/>